<organism evidence="1">
    <name type="scientific">Arundo donax</name>
    <name type="common">Giant reed</name>
    <name type="synonym">Donax arundinaceus</name>
    <dbReference type="NCBI Taxonomy" id="35708"/>
    <lineage>
        <taxon>Eukaryota</taxon>
        <taxon>Viridiplantae</taxon>
        <taxon>Streptophyta</taxon>
        <taxon>Embryophyta</taxon>
        <taxon>Tracheophyta</taxon>
        <taxon>Spermatophyta</taxon>
        <taxon>Magnoliopsida</taxon>
        <taxon>Liliopsida</taxon>
        <taxon>Poales</taxon>
        <taxon>Poaceae</taxon>
        <taxon>PACMAD clade</taxon>
        <taxon>Arundinoideae</taxon>
        <taxon>Arundineae</taxon>
        <taxon>Arundo</taxon>
    </lineage>
</organism>
<reference evidence="1" key="2">
    <citation type="journal article" date="2015" name="Data Brief">
        <title>Shoot transcriptome of the giant reed, Arundo donax.</title>
        <authorList>
            <person name="Barrero R.A."/>
            <person name="Guerrero F.D."/>
            <person name="Moolhuijzen P."/>
            <person name="Goolsby J.A."/>
            <person name="Tidwell J."/>
            <person name="Bellgard S.E."/>
            <person name="Bellgard M.I."/>
        </authorList>
    </citation>
    <scope>NUCLEOTIDE SEQUENCE</scope>
    <source>
        <tissue evidence="1">Shoot tissue taken approximately 20 cm above the soil surface</tissue>
    </source>
</reference>
<dbReference type="EMBL" id="GBRH01228578">
    <property type="protein sequence ID" value="JAD69317.1"/>
    <property type="molecule type" value="Transcribed_RNA"/>
</dbReference>
<evidence type="ECO:0000313" key="1">
    <source>
        <dbReference type="EMBL" id="JAD69317.1"/>
    </source>
</evidence>
<name>A0A0A9CCS9_ARUDO</name>
<protein>
    <submittedName>
        <fullName evidence="1">Uncharacterized protein</fullName>
    </submittedName>
</protein>
<dbReference type="AlphaFoldDB" id="A0A0A9CCS9"/>
<accession>A0A0A9CCS9</accession>
<reference evidence="1" key="1">
    <citation type="submission" date="2014-09" db="EMBL/GenBank/DDBJ databases">
        <authorList>
            <person name="Magalhaes I.L.F."/>
            <person name="Oliveira U."/>
            <person name="Santos F.R."/>
            <person name="Vidigal T.H.D.A."/>
            <person name="Brescovit A.D."/>
            <person name="Santos A.J."/>
        </authorList>
    </citation>
    <scope>NUCLEOTIDE SEQUENCE</scope>
    <source>
        <tissue evidence="1">Shoot tissue taken approximately 20 cm above the soil surface</tissue>
    </source>
</reference>
<sequence>MGRVNCAQARHYAFIQELTTAKWPIL</sequence>
<proteinExistence type="predicted"/>